<keyword evidence="4" id="KW-1185">Reference proteome</keyword>
<keyword evidence="2" id="KW-1133">Transmembrane helix</keyword>
<feature type="transmembrane region" description="Helical" evidence="2">
    <location>
        <begin position="442"/>
        <end position="463"/>
    </location>
</feature>
<sequence length="487" mass="52628">MFICFLLTHGFFPSGFPSSHILHQIFEGPRLCAGGAVAASWRWRRGFLLRRRSRALLRSALKMLEPVGVRVVFLCGEQRPVAVLEAVREAMVCCSSRGGDLLGRRRHGGEISRAKPSSSGMAEPHRRAPTPQALCEIPPALFLDRVRLGSSRCPSIPPVAYLDGLVRHPGDDLELSTPITSSGAATTTASSRNNTTSPGTSSYCHLDAHASGASISYLTPNFLYYKLDASSMIGLHPMVAAACLVVRSAPLEEGACSGTSLILLLCHQLLHPRKFRAVLLLLLQLSASCRSDGKALVIILVRSYNLLHFSPLLVRGFRVSQSQLLSCRSSMAEWETNKGQFRGSSKLSRGAFMPGLPPEKMGIGRKRGGLRLQVGRGQAMVAIHCRSSLTHFPMAHLKPIIDENSAQHTTSKNLHLQQKSHPQSQIFFSGEGTAARLRRGHLLPLAMAAAALLLLALLVLLPATPPGAPASLLRVKSRFALRAAPPA</sequence>
<dbReference type="EMBL" id="RWGY01000005">
    <property type="protein sequence ID" value="TVU42185.1"/>
    <property type="molecule type" value="Genomic_DNA"/>
</dbReference>
<organism evidence="3 4">
    <name type="scientific">Eragrostis curvula</name>
    <name type="common">weeping love grass</name>
    <dbReference type="NCBI Taxonomy" id="38414"/>
    <lineage>
        <taxon>Eukaryota</taxon>
        <taxon>Viridiplantae</taxon>
        <taxon>Streptophyta</taxon>
        <taxon>Embryophyta</taxon>
        <taxon>Tracheophyta</taxon>
        <taxon>Spermatophyta</taxon>
        <taxon>Magnoliopsida</taxon>
        <taxon>Liliopsida</taxon>
        <taxon>Poales</taxon>
        <taxon>Poaceae</taxon>
        <taxon>PACMAD clade</taxon>
        <taxon>Chloridoideae</taxon>
        <taxon>Eragrostideae</taxon>
        <taxon>Eragrostidinae</taxon>
        <taxon>Eragrostis</taxon>
    </lineage>
</organism>
<dbReference type="Proteomes" id="UP000324897">
    <property type="component" value="Unassembled WGS sequence"/>
</dbReference>
<evidence type="ECO:0000256" key="2">
    <source>
        <dbReference type="SAM" id="Phobius"/>
    </source>
</evidence>
<feature type="compositionally biased region" description="Low complexity" evidence="1">
    <location>
        <begin position="177"/>
        <end position="197"/>
    </location>
</feature>
<reference evidence="3 4" key="1">
    <citation type="journal article" date="2019" name="Sci. Rep.">
        <title>A high-quality genome of Eragrostis curvula grass provides insights into Poaceae evolution and supports new strategies to enhance forage quality.</title>
        <authorList>
            <person name="Carballo J."/>
            <person name="Santos B.A.C.M."/>
            <person name="Zappacosta D."/>
            <person name="Garbus I."/>
            <person name="Selva J.P."/>
            <person name="Gallo C.A."/>
            <person name="Diaz A."/>
            <person name="Albertini E."/>
            <person name="Caccamo M."/>
            <person name="Echenique V."/>
        </authorList>
    </citation>
    <scope>NUCLEOTIDE SEQUENCE [LARGE SCALE GENOMIC DNA]</scope>
    <source>
        <strain evidence="4">cv. Victoria</strain>
        <tissue evidence="3">Leaf</tissue>
    </source>
</reference>
<protein>
    <submittedName>
        <fullName evidence="3">Uncharacterized protein</fullName>
    </submittedName>
</protein>
<accession>A0A5J9W2R1</accession>
<evidence type="ECO:0000313" key="4">
    <source>
        <dbReference type="Proteomes" id="UP000324897"/>
    </source>
</evidence>
<proteinExistence type="predicted"/>
<dbReference type="AlphaFoldDB" id="A0A5J9W2R1"/>
<feature type="region of interest" description="Disordered" evidence="1">
    <location>
        <begin position="105"/>
        <end position="127"/>
    </location>
</feature>
<feature type="region of interest" description="Disordered" evidence="1">
    <location>
        <begin position="177"/>
        <end position="198"/>
    </location>
</feature>
<comment type="caution">
    <text evidence="3">The sequence shown here is derived from an EMBL/GenBank/DDBJ whole genome shotgun (WGS) entry which is preliminary data.</text>
</comment>
<evidence type="ECO:0000313" key="3">
    <source>
        <dbReference type="EMBL" id="TVU42185.1"/>
    </source>
</evidence>
<keyword evidence="2" id="KW-0812">Transmembrane</keyword>
<gene>
    <name evidence="3" type="ORF">EJB05_08578</name>
</gene>
<dbReference type="Gramene" id="TVU42185">
    <property type="protein sequence ID" value="TVU42185"/>
    <property type="gene ID" value="EJB05_08578"/>
</dbReference>
<keyword evidence="2" id="KW-0472">Membrane</keyword>
<evidence type="ECO:0000256" key="1">
    <source>
        <dbReference type="SAM" id="MobiDB-lite"/>
    </source>
</evidence>
<name>A0A5J9W2R1_9POAL</name>
<feature type="non-terminal residue" evidence="3">
    <location>
        <position position="1"/>
    </location>
</feature>